<dbReference type="InterPro" id="IPR043906">
    <property type="entry name" value="Gfo/Idh/MocA_OxRdtase_bact_C"/>
</dbReference>
<dbReference type="SUPFAM" id="SSF51735">
    <property type="entry name" value="NAD(P)-binding Rossmann-fold domains"/>
    <property type="match status" value="1"/>
</dbReference>
<evidence type="ECO:0000259" key="1">
    <source>
        <dbReference type="Pfam" id="PF01408"/>
    </source>
</evidence>
<dbReference type="Gene3D" id="3.30.360.10">
    <property type="entry name" value="Dihydrodipicolinate Reductase, domain 2"/>
    <property type="match status" value="1"/>
</dbReference>
<dbReference type="Pfam" id="PF19051">
    <property type="entry name" value="GFO_IDH_MocA_C2"/>
    <property type="match status" value="1"/>
</dbReference>
<dbReference type="InterPro" id="IPR006311">
    <property type="entry name" value="TAT_signal"/>
</dbReference>
<gene>
    <name evidence="3" type="ordered locus">Cycma_4844</name>
</gene>
<dbReference type="AlphaFoldDB" id="G0J6L4"/>
<dbReference type="HOGENOM" id="CLU_023194_24_0_10"/>
<dbReference type="InterPro" id="IPR036291">
    <property type="entry name" value="NAD(P)-bd_dom_sf"/>
</dbReference>
<dbReference type="PROSITE" id="PS51318">
    <property type="entry name" value="TAT"/>
    <property type="match status" value="1"/>
</dbReference>
<dbReference type="InterPro" id="IPR050463">
    <property type="entry name" value="Gfo/Idh/MocA_oxidrdct_glycsds"/>
</dbReference>
<dbReference type="STRING" id="880070.Cycma_4844"/>
<dbReference type="EMBL" id="CP002955">
    <property type="protein sequence ID" value="AEL28529.1"/>
    <property type="molecule type" value="Genomic_DNA"/>
</dbReference>
<dbReference type="PANTHER" id="PTHR43818:SF5">
    <property type="entry name" value="OXIDOREDUCTASE FAMILY PROTEIN"/>
    <property type="match status" value="1"/>
</dbReference>
<dbReference type="RefSeq" id="WP_014022809.1">
    <property type="nucleotide sequence ID" value="NC_015914.1"/>
</dbReference>
<evidence type="ECO:0000259" key="2">
    <source>
        <dbReference type="Pfam" id="PF19051"/>
    </source>
</evidence>
<dbReference type="InterPro" id="IPR019546">
    <property type="entry name" value="TAT_signal_bac_arc"/>
</dbReference>
<dbReference type="PANTHER" id="PTHR43818">
    <property type="entry name" value="BCDNA.GH03377"/>
    <property type="match status" value="1"/>
</dbReference>
<dbReference type="NCBIfam" id="TIGR01409">
    <property type="entry name" value="TAT_signal_seq"/>
    <property type="match status" value="1"/>
</dbReference>
<dbReference type="Gene3D" id="3.40.50.720">
    <property type="entry name" value="NAD(P)-binding Rossmann-like Domain"/>
    <property type="match status" value="1"/>
</dbReference>
<keyword evidence="4" id="KW-1185">Reference proteome</keyword>
<feature type="domain" description="Gfo/Idh/MocA-like oxidoreductase N-terminal" evidence="1">
    <location>
        <begin position="38"/>
        <end position="161"/>
    </location>
</feature>
<name>G0J6L4_CYCMS</name>
<dbReference type="Pfam" id="PF01408">
    <property type="entry name" value="GFO_IDH_MocA"/>
    <property type="match status" value="1"/>
</dbReference>
<accession>G0J6L4</accession>
<sequence length="442" mass="49453">MRQSRRDFLKKSSASAAGLGLIIPDFSFFRKISPNEKVNIGLIGARNKGYNILSHMMETGQVNCLGICDVDRNILEKRIEDVKKSFGQIPKGYGDFRRLLEDDAIDAVIIGTPDHWHCLIMVLACQAGKDIYVEKPLANSIEECNLMLAAARKYNRVVQVGQQQRSGEVWNSAMAHIHSGGIGVIKRVNVWANFPYGMGASKVPNETIPKGLDYDFWLGPASKRTYNPNRVHGNWRHFWDYGGGLMTDWGVHLLDMALWAKNIQQEPMSVIASGANYNLASYCRETYEIMDVSYPMEDYFIHWTHTAGLAIGPYEKPYGVEFIGDKGAIIADRGDWKILNGNKDESEEASKLAKANFNFTGKSAMEIHVLNFLRGVKERIATNCPVEIGRNVALYAHMGNIAVRTGENVLEWNTKLGNFKGNSKGNSLIQSEYHGGWELPSV</sequence>
<dbReference type="KEGG" id="cmr:Cycma_4844"/>
<dbReference type="InterPro" id="IPR000683">
    <property type="entry name" value="Gfo/Idh/MocA-like_OxRdtase_N"/>
</dbReference>
<proteinExistence type="predicted"/>
<feature type="domain" description="Gfo/Idh/MocA-like oxidoreductase bacterial type C-terminal" evidence="2">
    <location>
        <begin position="196"/>
        <end position="259"/>
    </location>
</feature>
<dbReference type="eggNOG" id="COG0673">
    <property type="taxonomic scope" value="Bacteria"/>
</dbReference>
<reference evidence="4" key="1">
    <citation type="submission" date="2011-07" db="EMBL/GenBank/DDBJ databases">
        <title>The complete genome of Cyclobacterium marinum DSM 745.</title>
        <authorList>
            <person name="Lucas S."/>
            <person name="Han J."/>
            <person name="Lapidus A."/>
            <person name="Bruce D."/>
            <person name="Goodwin L."/>
            <person name="Pitluck S."/>
            <person name="Peters L."/>
            <person name="Kyrpides N."/>
            <person name="Mavromatis K."/>
            <person name="Ivanova N."/>
            <person name="Ovchinnikova G."/>
            <person name="Chertkov O."/>
            <person name="Detter J.C."/>
            <person name="Tapia R."/>
            <person name="Han C."/>
            <person name="Land M."/>
            <person name="Hauser L."/>
            <person name="Markowitz V."/>
            <person name="Cheng J.-F."/>
            <person name="Hugenholtz P."/>
            <person name="Woyke T."/>
            <person name="Wu D."/>
            <person name="Tindall B."/>
            <person name="Schuetze A."/>
            <person name="Brambilla E."/>
            <person name="Klenk H.-P."/>
            <person name="Eisen J.A."/>
        </authorList>
    </citation>
    <scope>NUCLEOTIDE SEQUENCE [LARGE SCALE GENOMIC DNA]</scope>
    <source>
        <strain evidence="4">ATCC 25205 / DSM 745 / LMG 13164 / NCIMB 1802</strain>
    </source>
</reference>
<evidence type="ECO:0000313" key="3">
    <source>
        <dbReference type="EMBL" id="AEL28529.1"/>
    </source>
</evidence>
<organism evidence="3 4">
    <name type="scientific">Cyclobacterium marinum (strain ATCC 25205 / DSM 745 / LMG 13164 / NCIMB 1802)</name>
    <name type="common">Flectobacillus marinus</name>
    <dbReference type="NCBI Taxonomy" id="880070"/>
    <lineage>
        <taxon>Bacteria</taxon>
        <taxon>Pseudomonadati</taxon>
        <taxon>Bacteroidota</taxon>
        <taxon>Cytophagia</taxon>
        <taxon>Cytophagales</taxon>
        <taxon>Cyclobacteriaceae</taxon>
        <taxon>Cyclobacterium</taxon>
    </lineage>
</organism>
<dbReference type="GO" id="GO:0000166">
    <property type="term" value="F:nucleotide binding"/>
    <property type="evidence" value="ECO:0007669"/>
    <property type="project" value="InterPro"/>
</dbReference>
<dbReference type="OrthoDB" id="9763611at2"/>
<dbReference type="SUPFAM" id="SSF55347">
    <property type="entry name" value="Glyceraldehyde-3-phosphate dehydrogenase-like, C-terminal domain"/>
    <property type="match status" value="1"/>
</dbReference>
<dbReference type="Proteomes" id="UP000001635">
    <property type="component" value="Chromosome"/>
</dbReference>
<protein>
    <submittedName>
        <fullName evidence="3">Oxidoreductase domain protein</fullName>
    </submittedName>
</protein>
<evidence type="ECO:0000313" key="4">
    <source>
        <dbReference type="Proteomes" id="UP000001635"/>
    </source>
</evidence>